<proteinExistence type="predicted"/>
<feature type="transmembrane region" description="Helical" evidence="6">
    <location>
        <begin position="784"/>
        <end position="804"/>
    </location>
</feature>
<dbReference type="AlphaFoldDB" id="A0A4Q4TW23"/>
<dbReference type="GO" id="GO:0044550">
    <property type="term" value="P:secondary metabolite biosynthetic process"/>
    <property type="evidence" value="ECO:0007669"/>
    <property type="project" value="TreeGrafter"/>
</dbReference>
<evidence type="ECO:0000256" key="3">
    <source>
        <dbReference type="ARBA" id="ARBA00022679"/>
    </source>
</evidence>
<dbReference type="STRING" id="155417.A0A4Q4TW23"/>
<dbReference type="SUPFAM" id="SSF50129">
    <property type="entry name" value="GroES-like"/>
    <property type="match status" value="1"/>
</dbReference>
<sequence length="1159" mass="127289">MVNSILTWFPSVRPWRHAQKSATLLHLGIPTTKTDAIKTVLQAGGYNVQLCEFYNTPPRVRGIIAVLDPGSFGEFQTRNSDGEFKPTLEWALGDTVVQVGRFHWISVDKELAGLAPPATARKLDISKRAFLSTLHWQHFEPPPLRLGWIKIKTVAVGLNFKDVLIAMDIVEGEVIEGHGLGCECSGVLLEHPGDAWELLQMMVEMFKQSQVKPIGPATVLGGTSVENVMRFMQKGDHIGKVVVALPDNPEEFDVKSLPIKSELALDESVPYLFAGSLGGLGSLGQAIAIWMAQAGAIESNHIPISVGWNAWEVWQDWNLPSMAFDDWQAAAHPKVKGTWSLHESLLQYNHTPDFFSVFSSRSGLVGQPGQANYASGNTFLDAFVQYRHSQGLPTSVIDIGVTDDAGYVSQSARLLDFFRMASTHILYEQDILDSIQLLIARSPVTHGLDANKSPRVGKQRFVNRAQFAIGLRSTQPMSAPDNRVTWKRNPRMALYRNIESQEKTASRSENEELREFVEVIAATPALLDNDDSVMFLAEEIGRTLLSFMLQGHENQDINLAPSSIGVDSLVAIELRNWFRQSLGLEVTVLEILGSDSLLALGRDGFLKLTQLIVCQLGMATNDAHTAIYGTSTAPSIIDRGGNSKEIRPCLILVISWMAASTRHVRVYLDKYKTLYPDATAIHVASSVLDTAIRPDSARRRGLKPTVDAIISWLSLHPPQSQARVVLHLFSNAGAYTAGLLAASYQARMNAPLPATAVVLDSSPGRATFGRLFHAFTLPLAPLPVVVRALGTVFVVLGLAIVIALQRIGVPDAVEWSRRILNDGQAVNPRALRLYLNSKADDMVLWSDAEDHAKEAEARGIPVRRVVLEKSAHCRDAQLYSEEYWGAIGEILTQKGPVMPLTSNGRNDNGLNAYSTFADILSTFYNCKEVATRIAILYTGNILATAFAGLIATGIFYGLGDERQLAHSRIELDTVENKGETSTWAGLRQATSDRMVWLFAFMAHMHPAANGLKNFFPTVVGTLGFNEIITLVLTVATVGFVEACATMNTAGRYLSMVIFSIGTYAVNSLILGWCGSVCAQTKEKKAIVISMATIIINVSFIWTPYLWPESDGPRYAIALGSSAGFSMATAGLAWIAKIVYMRKNKKLRQSDNEEQNYYVY</sequence>
<gene>
    <name evidence="10" type="ORF">DL764_001037</name>
</gene>
<dbReference type="InterPro" id="IPR020806">
    <property type="entry name" value="PKS_PP-bd"/>
</dbReference>
<feature type="domain" description="Polyketide synthase-like phosphopantetheine-binding" evidence="8">
    <location>
        <begin position="537"/>
        <end position="608"/>
    </location>
</feature>
<dbReference type="GO" id="GO:0004312">
    <property type="term" value="F:fatty acid synthase activity"/>
    <property type="evidence" value="ECO:0007669"/>
    <property type="project" value="TreeGrafter"/>
</dbReference>
<feature type="transmembrane region" description="Helical" evidence="6">
    <location>
        <begin position="934"/>
        <end position="958"/>
    </location>
</feature>
<evidence type="ECO:0000259" key="8">
    <source>
        <dbReference type="SMART" id="SM00823"/>
    </source>
</evidence>
<feature type="transmembrane region" description="Helical" evidence="6">
    <location>
        <begin position="994"/>
        <end position="1011"/>
    </location>
</feature>
<evidence type="ECO:0000313" key="11">
    <source>
        <dbReference type="Proteomes" id="UP000293360"/>
    </source>
</evidence>
<keyword evidence="6" id="KW-0812">Transmembrane</keyword>
<feature type="transmembrane region" description="Helical" evidence="6">
    <location>
        <begin position="1116"/>
        <end position="1139"/>
    </location>
</feature>
<dbReference type="GO" id="GO:0006633">
    <property type="term" value="P:fatty acid biosynthetic process"/>
    <property type="evidence" value="ECO:0007669"/>
    <property type="project" value="TreeGrafter"/>
</dbReference>
<dbReference type="InterPro" id="IPR013968">
    <property type="entry name" value="PKS_KR"/>
</dbReference>
<keyword evidence="1" id="KW-0596">Phosphopantetheine</keyword>
<feature type="domain" description="Ketoreductase" evidence="7">
    <location>
        <begin position="275"/>
        <end position="405"/>
    </location>
</feature>
<evidence type="ECO:0000256" key="6">
    <source>
        <dbReference type="SAM" id="Phobius"/>
    </source>
</evidence>
<evidence type="ECO:0000259" key="7">
    <source>
        <dbReference type="SMART" id="SM00822"/>
    </source>
</evidence>
<feature type="transmembrane region" description="Helical" evidence="6">
    <location>
        <begin position="1085"/>
        <end position="1104"/>
    </location>
</feature>
<accession>A0A4Q4TW23</accession>
<evidence type="ECO:0000256" key="4">
    <source>
        <dbReference type="ARBA" id="ARBA00023002"/>
    </source>
</evidence>
<dbReference type="PROSITE" id="PS00012">
    <property type="entry name" value="PHOSPHOPANTETHEINE"/>
    <property type="match status" value="1"/>
</dbReference>
<dbReference type="Gene3D" id="3.40.50.720">
    <property type="entry name" value="NAD(P)-binding Rossmann-like Domain"/>
    <property type="match status" value="2"/>
</dbReference>
<dbReference type="EMBL" id="QJNU01000029">
    <property type="protein sequence ID" value="RYP09783.1"/>
    <property type="molecule type" value="Genomic_DNA"/>
</dbReference>
<dbReference type="InterPro" id="IPR020843">
    <property type="entry name" value="ER"/>
</dbReference>
<organism evidence="10 11">
    <name type="scientific">Monosporascus ibericus</name>
    <dbReference type="NCBI Taxonomy" id="155417"/>
    <lineage>
        <taxon>Eukaryota</taxon>
        <taxon>Fungi</taxon>
        <taxon>Dikarya</taxon>
        <taxon>Ascomycota</taxon>
        <taxon>Pezizomycotina</taxon>
        <taxon>Sordariomycetes</taxon>
        <taxon>Xylariomycetidae</taxon>
        <taxon>Xylariales</taxon>
        <taxon>Xylariales incertae sedis</taxon>
        <taxon>Monosporascus</taxon>
    </lineage>
</organism>
<dbReference type="OrthoDB" id="329835at2759"/>
<evidence type="ECO:0000256" key="1">
    <source>
        <dbReference type="ARBA" id="ARBA00022450"/>
    </source>
</evidence>
<feature type="transmembrane region" description="Helical" evidence="6">
    <location>
        <begin position="1052"/>
        <end position="1073"/>
    </location>
</feature>
<keyword evidence="6" id="KW-1133">Transmembrane helix</keyword>
<keyword evidence="5" id="KW-0511">Multifunctional enzyme</keyword>
<dbReference type="Pfam" id="PF05705">
    <property type="entry name" value="DUF829"/>
    <property type="match status" value="1"/>
</dbReference>
<keyword evidence="2" id="KW-0597">Phosphoprotein</keyword>
<feature type="domain" description="Enoyl reductase (ER)" evidence="9">
    <location>
        <begin position="129"/>
        <end position="243"/>
    </location>
</feature>
<keyword evidence="4" id="KW-0560">Oxidoreductase</keyword>
<evidence type="ECO:0008006" key="12">
    <source>
        <dbReference type="Google" id="ProtNLM"/>
    </source>
</evidence>
<dbReference type="GO" id="GO:0031177">
    <property type="term" value="F:phosphopantetheine binding"/>
    <property type="evidence" value="ECO:0007669"/>
    <property type="project" value="InterPro"/>
</dbReference>
<dbReference type="Pfam" id="PF08659">
    <property type="entry name" value="KR"/>
    <property type="match status" value="1"/>
</dbReference>
<evidence type="ECO:0000313" key="10">
    <source>
        <dbReference type="EMBL" id="RYP09783.1"/>
    </source>
</evidence>
<dbReference type="SUPFAM" id="SSF47336">
    <property type="entry name" value="ACP-like"/>
    <property type="match status" value="1"/>
</dbReference>
<evidence type="ECO:0000259" key="9">
    <source>
        <dbReference type="SMART" id="SM00829"/>
    </source>
</evidence>
<dbReference type="InterPro" id="IPR057326">
    <property type="entry name" value="KR_dom"/>
</dbReference>
<dbReference type="GO" id="GO:0016491">
    <property type="term" value="F:oxidoreductase activity"/>
    <property type="evidence" value="ECO:0007669"/>
    <property type="project" value="UniProtKB-KW"/>
</dbReference>
<protein>
    <recommendedName>
        <fullName evidence="12">Carrier domain-containing protein</fullName>
    </recommendedName>
</protein>
<feature type="transmembrane region" description="Helical" evidence="6">
    <location>
        <begin position="1018"/>
        <end position="1040"/>
    </location>
</feature>
<dbReference type="InterPro" id="IPR036259">
    <property type="entry name" value="MFS_trans_sf"/>
</dbReference>
<reference evidence="10 11" key="1">
    <citation type="submission" date="2018-06" db="EMBL/GenBank/DDBJ databases">
        <title>Complete Genomes of Monosporascus.</title>
        <authorList>
            <person name="Robinson A.J."/>
            <person name="Natvig D.O."/>
        </authorList>
    </citation>
    <scope>NUCLEOTIDE SEQUENCE [LARGE SCALE GENOMIC DNA]</scope>
    <source>
        <strain evidence="10 11">CBS 110550</strain>
    </source>
</reference>
<dbReference type="SUPFAM" id="SSF103473">
    <property type="entry name" value="MFS general substrate transporter"/>
    <property type="match status" value="1"/>
</dbReference>
<evidence type="ECO:0000256" key="2">
    <source>
        <dbReference type="ARBA" id="ARBA00022553"/>
    </source>
</evidence>
<dbReference type="SMART" id="SM00822">
    <property type="entry name" value="PKS_KR"/>
    <property type="match status" value="1"/>
</dbReference>
<dbReference type="InterPro" id="IPR036736">
    <property type="entry name" value="ACP-like_sf"/>
</dbReference>
<dbReference type="Proteomes" id="UP000293360">
    <property type="component" value="Unassembled WGS sequence"/>
</dbReference>
<comment type="caution">
    <text evidence="10">The sequence shown here is derived from an EMBL/GenBank/DDBJ whole genome shotgun (WGS) entry which is preliminary data.</text>
</comment>
<keyword evidence="11" id="KW-1185">Reference proteome</keyword>
<dbReference type="InterPro" id="IPR008547">
    <property type="entry name" value="DUF829_TMEM53"/>
</dbReference>
<dbReference type="PANTHER" id="PTHR43775:SF49">
    <property type="entry name" value="SYNTHASE, PUTATIVE (JCVI)-RELATED"/>
    <property type="match status" value="1"/>
</dbReference>
<dbReference type="InterPro" id="IPR036291">
    <property type="entry name" value="NAD(P)-bd_dom_sf"/>
</dbReference>
<evidence type="ECO:0000256" key="5">
    <source>
        <dbReference type="ARBA" id="ARBA00023268"/>
    </source>
</evidence>
<keyword evidence="3" id="KW-0808">Transferase</keyword>
<keyword evidence="6" id="KW-0472">Membrane</keyword>
<dbReference type="SMART" id="SM00829">
    <property type="entry name" value="PKS_ER"/>
    <property type="match status" value="1"/>
</dbReference>
<dbReference type="PANTHER" id="PTHR43775">
    <property type="entry name" value="FATTY ACID SYNTHASE"/>
    <property type="match status" value="1"/>
</dbReference>
<dbReference type="SUPFAM" id="SSF51735">
    <property type="entry name" value="NAD(P)-binding Rossmann-fold domains"/>
    <property type="match status" value="1"/>
</dbReference>
<dbReference type="InterPro" id="IPR011032">
    <property type="entry name" value="GroES-like_sf"/>
</dbReference>
<name>A0A4Q4TW23_9PEZI</name>
<dbReference type="InterPro" id="IPR050091">
    <property type="entry name" value="PKS_NRPS_Biosynth_Enz"/>
</dbReference>
<dbReference type="InterPro" id="IPR006162">
    <property type="entry name" value="Ppantetheine_attach_site"/>
</dbReference>
<dbReference type="SMART" id="SM00823">
    <property type="entry name" value="PKS_PP"/>
    <property type="match status" value="1"/>
</dbReference>
<dbReference type="Gene3D" id="3.90.180.10">
    <property type="entry name" value="Medium-chain alcohol dehydrogenases, catalytic domain"/>
    <property type="match status" value="2"/>
</dbReference>